<dbReference type="AlphaFoldDB" id="A0A423PQL2"/>
<reference evidence="2 3" key="1">
    <citation type="submission" date="2013-10" db="EMBL/GenBank/DDBJ databases">
        <title>Salinisphaera orenii MK-B5 Genome Sequencing.</title>
        <authorList>
            <person name="Lai Q."/>
            <person name="Li C."/>
            <person name="Shao Z."/>
        </authorList>
    </citation>
    <scope>NUCLEOTIDE SEQUENCE [LARGE SCALE GENOMIC DNA]</scope>
    <source>
        <strain evidence="2 3">MK-B5</strain>
    </source>
</reference>
<comment type="caution">
    <text evidence="2">The sequence shown here is derived from an EMBL/GenBank/DDBJ whole genome shotgun (WGS) entry which is preliminary data.</text>
</comment>
<name>A0A423PQL2_9GAMM</name>
<protein>
    <submittedName>
        <fullName evidence="2">Uncharacterized protein</fullName>
    </submittedName>
</protein>
<dbReference type="EMBL" id="AYKH01000012">
    <property type="protein sequence ID" value="ROO27873.1"/>
    <property type="molecule type" value="Genomic_DNA"/>
</dbReference>
<keyword evidence="3" id="KW-1185">Reference proteome</keyword>
<evidence type="ECO:0000313" key="2">
    <source>
        <dbReference type="EMBL" id="ROO27873.1"/>
    </source>
</evidence>
<evidence type="ECO:0000313" key="3">
    <source>
        <dbReference type="Proteomes" id="UP000283993"/>
    </source>
</evidence>
<dbReference type="Proteomes" id="UP000283993">
    <property type="component" value="Unassembled WGS sequence"/>
</dbReference>
<evidence type="ECO:0000256" key="1">
    <source>
        <dbReference type="SAM" id="MobiDB-lite"/>
    </source>
</evidence>
<proteinExistence type="predicted"/>
<accession>A0A423PQL2</accession>
<sequence length="43" mass="4459">MEPPAEWGERAEPPGTGTIEPDAAVTGPDARAGPQSRVRRAAC</sequence>
<feature type="region of interest" description="Disordered" evidence="1">
    <location>
        <begin position="1"/>
        <end position="43"/>
    </location>
</feature>
<gene>
    <name evidence="2" type="ORF">SAOR_08395</name>
</gene>
<organism evidence="2 3">
    <name type="scientific">Salinisphaera orenii MK-B5</name>
    <dbReference type="NCBI Taxonomy" id="856730"/>
    <lineage>
        <taxon>Bacteria</taxon>
        <taxon>Pseudomonadati</taxon>
        <taxon>Pseudomonadota</taxon>
        <taxon>Gammaproteobacteria</taxon>
        <taxon>Salinisphaerales</taxon>
        <taxon>Salinisphaeraceae</taxon>
        <taxon>Salinisphaera</taxon>
    </lineage>
</organism>